<dbReference type="AlphaFoldDB" id="A0AAV6HXN5"/>
<gene>
    <name evidence="1" type="ORF">RHGRI_038045</name>
</gene>
<protein>
    <submittedName>
        <fullName evidence="1">Uncharacterized protein</fullName>
    </submittedName>
</protein>
<reference evidence="1 2" key="1">
    <citation type="submission" date="2020-08" db="EMBL/GenBank/DDBJ databases">
        <title>Plant Genome Project.</title>
        <authorList>
            <person name="Zhang R.-G."/>
        </authorList>
    </citation>
    <scope>NUCLEOTIDE SEQUENCE [LARGE SCALE GENOMIC DNA]</scope>
    <source>
        <strain evidence="1">WSP0</strain>
        <tissue evidence="1">Leaf</tissue>
    </source>
</reference>
<keyword evidence="2" id="KW-1185">Reference proteome</keyword>
<dbReference type="EMBL" id="JACTNZ010000013">
    <property type="protein sequence ID" value="KAG5517512.1"/>
    <property type="molecule type" value="Genomic_DNA"/>
</dbReference>
<evidence type="ECO:0000313" key="1">
    <source>
        <dbReference type="EMBL" id="KAG5517512.1"/>
    </source>
</evidence>
<proteinExistence type="predicted"/>
<accession>A0AAV6HXN5</accession>
<comment type="caution">
    <text evidence="1">The sequence shown here is derived from an EMBL/GenBank/DDBJ whole genome shotgun (WGS) entry which is preliminary data.</text>
</comment>
<name>A0AAV6HXN5_9ERIC</name>
<dbReference type="Proteomes" id="UP000823749">
    <property type="component" value="Chromosome 13"/>
</dbReference>
<sequence length="267" mass="30749">MVVCAPFVRWDIIRHGSDGSARAGVYYLETAQGERVICAVAIPCDGNRMTYRPFDSFLEDYRTLLPSSSALEWNFTFQLAAWLDGIVYYSFLRYGEEGIGSCWHFSSVSPGDVAQRLPLGLRRHFLPSGPPTWILVLHGYRIWPIEIINQRFGDGWDKFRAVHQLKADFKVRICIVGSFILLGEFEARLREAFNEFDLEEMVIKMGGYVWNIPISDLQLDVQAFDQFFGALDLGCLDFVLVLMLSTMEFRVVVFPVDHDIDRIYSWF</sequence>
<organism evidence="1 2">
    <name type="scientific">Rhododendron griersonianum</name>
    <dbReference type="NCBI Taxonomy" id="479676"/>
    <lineage>
        <taxon>Eukaryota</taxon>
        <taxon>Viridiplantae</taxon>
        <taxon>Streptophyta</taxon>
        <taxon>Embryophyta</taxon>
        <taxon>Tracheophyta</taxon>
        <taxon>Spermatophyta</taxon>
        <taxon>Magnoliopsida</taxon>
        <taxon>eudicotyledons</taxon>
        <taxon>Gunneridae</taxon>
        <taxon>Pentapetalae</taxon>
        <taxon>asterids</taxon>
        <taxon>Ericales</taxon>
        <taxon>Ericaceae</taxon>
        <taxon>Ericoideae</taxon>
        <taxon>Rhodoreae</taxon>
        <taxon>Rhododendron</taxon>
    </lineage>
</organism>
<evidence type="ECO:0000313" key="2">
    <source>
        <dbReference type="Proteomes" id="UP000823749"/>
    </source>
</evidence>